<dbReference type="InterPro" id="IPR050793">
    <property type="entry name" value="CMP-NeuNAc_synthase"/>
</dbReference>
<evidence type="ECO:0000313" key="2">
    <source>
        <dbReference type="Proteomes" id="UP000028630"/>
    </source>
</evidence>
<name>A0A084ZLD6_9ENTR</name>
<dbReference type="PANTHER" id="PTHR21485:SF6">
    <property type="entry name" value="N-ACYLNEURAMINATE CYTIDYLYLTRANSFERASE-RELATED"/>
    <property type="match status" value="1"/>
</dbReference>
<sequence length="232" mass="25940">MSMTIAVIPARGGSKRLPKKNIKMLAGKPLIKWTIDAALEYGEFDMVIVSTDSQEIADIAALAGATIPFLRPAELATDTATTNDVITNIVDWVENHHGKVDRVALLQPTSPLRDASDIRNALSLYDERSALSVISVCELEHPLQYCNKLSDDLSMNGFLPEIMNKRSQELETYFRLNGAIYIFDRRFVGSLEKIYSEGSFAYIMKKENSVDIDDAFDFVMAETLIDLKKNII</sequence>
<protein>
    <submittedName>
        <fullName evidence="1">Acylneuraminate cytidylyltransferase</fullName>
    </submittedName>
</protein>
<reference evidence="2" key="1">
    <citation type="submission" date="2014-05" db="EMBL/GenBank/DDBJ databases">
        <title>ATOL: Assembling a taxonomically balanced genome-scale reconstruction of the evolutionary history of the Enterobacteriaceae.</title>
        <authorList>
            <person name="Plunkett G. III"/>
            <person name="Neeno-Eckwall E.C."/>
            <person name="Glasner J.D."/>
            <person name="Perna N.T."/>
        </authorList>
    </citation>
    <scope>NUCLEOTIDE SEQUENCE [LARGE SCALE GENOMIC DNA]</scope>
    <source>
        <strain evidence="2">ATCC 49490</strain>
    </source>
</reference>
<keyword evidence="1" id="KW-0808">Transferase</keyword>
<organism evidence="1 2">
    <name type="scientific">Trabulsiella guamensis ATCC 49490</name>
    <dbReference type="NCBI Taxonomy" id="1005994"/>
    <lineage>
        <taxon>Bacteria</taxon>
        <taxon>Pseudomonadati</taxon>
        <taxon>Pseudomonadota</taxon>
        <taxon>Gammaproteobacteria</taxon>
        <taxon>Enterobacterales</taxon>
        <taxon>Enterobacteriaceae</taxon>
        <taxon>Trabulsiella</taxon>
    </lineage>
</organism>
<comment type="caution">
    <text evidence="1">The sequence shown here is derived from an EMBL/GenBank/DDBJ whole genome shotgun (WGS) entry which is preliminary data.</text>
</comment>
<dbReference type="CDD" id="cd02513">
    <property type="entry name" value="CMP-NeuAc_Synthase"/>
    <property type="match status" value="1"/>
</dbReference>
<gene>
    <name evidence="1" type="ORF">GTGU_04531</name>
</gene>
<evidence type="ECO:0000313" key="1">
    <source>
        <dbReference type="EMBL" id="KFB98280.1"/>
    </source>
</evidence>
<dbReference type="Gene3D" id="3.90.550.10">
    <property type="entry name" value="Spore Coat Polysaccharide Biosynthesis Protein SpsA, Chain A"/>
    <property type="match status" value="1"/>
</dbReference>
<dbReference type="SUPFAM" id="SSF53448">
    <property type="entry name" value="Nucleotide-diphospho-sugar transferases"/>
    <property type="match status" value="1"/>
</dbReference>
<keyword evidence="2" id="KW-1185">Reference proteome</keyword>
<dbReference type="InterPro" id="IPR003329">
    <property type="entry name" value="Cytidylyl_trans"/>
</dbReference>
<dbReference type="EMBL" id="JMTB01000126">
    <property type="protein sequence ID" value="KFB98280.1"/>
    <property type="molecule type" value="Genomic_DNA"/>
</dbReference>
<dbReference type="GO" id="GO:0008781">
    <property type="term" value="F:N-acylneuraminate cytidylyltransferase activity"/>
    <property type="evidence" value="ECO:0007669"/>
    <property type="project" value="TreeGrafter"/>
</dbReference>
<dbReference type="PANTHER" id="PTHR21485">
    <property type="entry name" value="HAD SUPERFAMILY MEMBERS CMAS AND KDSC"/>
    <property type="match status" value="1"/>
</dbReference>
<dbReference type="InterPro" id="IPR029044">
    <property type="entry name" value="Nucleotide-diphossugar_trans"/>
</dbReference>
<dbReference type="Proteomes" id="UP000028630">
    <property type="component" value="Unassembled WGS sequence"/>
</dbReference>
<accession>A0A084ZLD6</accession>
<keyword evidence="1" id="KW-0548">Nucleotidyltransferase</keyword>
<dbReference type="AlphaFoldDB" id="A0A084ZLD6"/>
<proteinExistence type="predicted"/>
<dbReference type="eggNOG" id="COG1083">
    <property type="taxonomic scope" value="Bacteria"/>
</dbReference>
<dbReference type="Pfam" id="PF02348">
    <property type="entry name" value="CTP_transf_3"/>
    <property type="match status" value="1"/>
</dbReference>